<keyword evidence="3 6" id="KW-1133">Transmembrane helix</keyword>
<dbReference type="InterPro" id="IPR050307">
    <property type="entry name" value="Sterol_Desaturase_Related"/>
</dbReference>
<evidence type="ECO:0000256" key="1">
    <source>
        <dbReference type="ARBA" id="ARBA00004370"/>
    </source>
</evidence>
<dbReference type="GO" id="GO:0000492">
    <property type="term" value="P:box C/D snoRNP assembly"/>
    <property type="evidence" value="ECO:0007669"/>
    <property type="project" value="InterPro"/>
</dbReference>
<keyword evidence="2 6" id="KW-0812">Transmembrane</keyword>
<evidence type="ECO:0000313" key="8">
    <source>
        <dbReference type="EMBL" id="EJT47745.1"/>
    </source>
</evidence>
<dbReference type="GO" id="GO:0016491">
    <property type="term" value="F:oxidoreductase activity"/>
    <property type="evidence" value="ECO:0007669"/>
    <property type="project" value="InterPro"/>
</dbReference>
<dbReference type="VEuPathDB" id="FungiDB:A1Q1_03320"/>
<feature type="compositionally biased region" description="Basic and acidic residues" evidence="5">
    <location>
        <begin position="473"/>
        <end position="486"/>
    </location>
</feature>
<organism evidence="8 9">
    <name type="scientific">Trichosporon asahii var. asahii (strain ATCC 90039 / CBS 2479 / JCM 2466 / KCTC 7840 / NBRC 103889/ NCYC 2677 / UAMH 7654)</name>
    <name type="common">Yeast</name>
    <dbReference type="NCBI Taxonomy" id="1186058"/>
    <lineage>
        <taxon>Eukaryota</taxon>
        <taxon>Fungi</taxon>
        <taxon>Dikarya</taxon>
        <taxon>Basidiomycota</taxon>
        <taxon>Agaricomycotina</taxon>
        <taxon>Tremellomycetes</taxon>
        <taxon>Trichosporonales</taxon>
        <taxon>Trichosporonaceae</taxon>
        <taxon>Trichosporon</taxon>
    </lineage>
</organism>
<evidence type="ECO:0000256" key="5">
    <source>
        <dbReference type="SAM" id="MobiDB-lite"/>
    </source>
</evidence>
<dbReference type="GO" id="GO:0005506">
    <property type="term" value="F:iron ion binding"/>
    <property type="evidence" value="ECO:0007669"/>
    <property type="project" value="InterPro"/>
</dbReference>
<evidence type="ECO:0000256" key="6">
    <source>
        <dbReference type="SAM" id="Phobius"/>
    </source>
</evidence>
<dbReference type="EMBL" id="ALBS01000229">
    <property type="protein sequence ID" value="EJT47745.1"/>
    <property type="molecule type" value="Genomic_DNA"/>
</dbReference>
<dbReference type="GeneID" id="25986833"/>
<dbReference type="RefSeq" id="XP_014178627.1">
    <property type="nucleotide sequence ID" value="XM_014323152.1"/>
</dbReference>
<accession>J4UAG9</accession>
<evidence type="ECO:0000313" key="9">
    <source>
        <dbReference type="Proteomes" id="UP000002748"/>
    </source>
</evidence>
<keyword evidence="4 6" id="KW-0472">Membrane</keyword>
<comment type="subcellular location">
    <subcellularLocation>
        <location evidence="1">Membrane</location>
    </subcellularLocation>
</comment>
<dbReference type="GO" id="GO:0016020">
    <property type="term" value="C:membrane"/>
    <property type="evidence" value="ECO:0007669"/>
    <property type="project" value="UniProtKB-SubCell"/>
</dbReference>
<feature type="region of interest" description="Disordered" evidence="5">
    <location>
        <begin position="436"/>
        <end position="486"/>
    </location>
</feature>
<feature type="domain" description="Fatty acid hydroxylase" evidence="7">
    <location>
        <begin position="154"/>
        <end position="260"/>
    </location>
</feature>
<protein>
    <submittedName>
        <fullName evidence="8">C-5 sterol desaturase</fullName>
    </submittedName>
</protein>
<feature type="transmembrane region" description="Helical" evidence="6">
    <location>
        <begin position="112"/>
        <end position="131"/>
    </location>
</feature>
<dbReference type="Pfam" id="PF04116">
    <property type="entry name" value="FA_hydroxylase"/>
    <property type="match status" value="1"/>
</dbReference>
<dbReference type="KEGG" id="tasa:A1Q1_03320"/>
<evidence type="ECO:0000256" key="3">
    <source>
        <dbReference type="ARBA" id="ARBA00022989"/>
    </source>
</evidence>
<evidence type="ECO:0000256" key="4">
    <source>
        <dbReference type="ARBA" id="ARBA00023136"/>
    </source>
</evidence>
<reference evidence="8 9" key="1">
    <citation type="journal article" date="2012" name="Eukaryot. Cell">
        <title>Draft genome sequence of CBS 2479, the standard type strain of Trichosporon asahii.</title>
        <authorList>
            <person name="Yang R.Y."/>
            <person name="Li H.T."/>
            <person name="Zhu H."/>
            <person name="Zhou G.P."/>
            <person name="Wang M."/>
            <person name="Wang L."/>
        </authorList>
    </citation>
    <scope>NUCLEOTIDE SEQUENCE [LARGE SCALE GENOMIC DNA]</scope>
    <source>
        <strain evidence="9">ATCC 90039 / CBS 2479 / JCM 2466 / KCTC 7840 / NCYC 2677 / UAMH 7654</strain>
    </source>
</reference>
<gene>
    <name evidence="8" type="ORF">A1Q1_03320</name>
</gene>
<feature type="transmembrane region" description="Helical" evidence="6">
    <location>
        <begin position="69"/>
        <end position="92"/>
    </location>
</feature>
<dbReference type="OrthoDB" id="6354873at2759"/>
<evidence type="ECO:0000259" key="7">
    <source>
        <dbReference type="Pfam" id="PF04116"/>
    </source>
</evidence>
<dbReference type="PANTHER" id="PTHR11863">
    <property type="entry name" value="STEROL DESATURASE"/>
    <property type="match status" value="1"/>
</dbReference>
<dbReference type="HOGENOM" id="CLU_561623_0_0_1"/>
<dbReference type="InterPro" id="IPR006694">
    <property type="entry name" value="Fatty_acid_hydroxylase"/>
</dbReference>
<comment type="caution">
    <text evidence="8">The sequence shown here is derived from an EMBL/GenBank/DDBJ whole genome shotgun (WGS) entry which is preliminary data.</text>
</comment>
<dbReference type="Proteomes" id="UP000002748">
    <property type="component" value="Unassembled WGS sequence"/>
</dbReference>
<evidence type="ECO:0000256" key="2">
    <source>
        <dbReference type="ARBA" id="ARBA00022692"/>
    </source>
</evidence>
<dbReference type="Pfam" id="PF15370">
    <property type="entry name" value="NOPCHAP1"/>
    <property type="match status" value="1"/>
</dbReference>
<proteinExistence type="predicted"/>
<dbReference type="InterPro" id="IPR027921">
    <property type="entry name" value="NOPCHAP1"/>
</dbReference>
<dbReference type="GO" id="GO:0008610">
    <property type="term" value="P:lipid biosynthetic process"/>
    <property type="evidence" value="ECO:0007669"/>
    <property type="project" value="InterPro"/>
</dbReference>
<dbReference type="AlphaFoldDB" id="J4UAG9"/>
<name>J4UAG9_TRIAS</name>
<sequence>MDLVLHYCDEYAFDSVYAYLFPAPGSTYASGSSAAGKLASNATLAAAAEAVKPMSRLARDSVARQCMSLLFVAWAAATVMYFLFCSISYYFFYDRRLEHHPRFLKNQIRQEIISSLVAAPTIDVLTLPWFLGEVRGYSMLYDNVSDRGWLYFAFSAYIHKPHHKWIVPTPFAALAFHPLDGYAQSLPYHIFVYLFPMHRLLYLGMFGFVQLWTILIHDGDMIHDHFLEKFINSPAHHTLHHIYFTCNYGQYFTWADKTFDSHRDPVAELDPLIDSIKEMHRKGLCDKDGNPIKKESKKNHHGKCGMIAAQIEAKSGGPPHPHSRIVKTNFSSVDTHPPSPLRYRATMSEDKLGKQNKVEKLDVESDQDREARLGELRETNTPVLARARAFLPQLAASNDALLARAREDPSSVSIENPTGSHVAMDLGVGVFDVKGDAPSGVPVVEGEEWTKGESESDVSSESSDSSDEEEEDVQIKEASTTRKEKK</sequence>